<accession>A0A7R8R5I3</accession>
<dbReference type="EMBL" id="LR881104">
    <property type="protein sequence ID" value="CAD5236215.1"/>
    <property type="molecule type" value="Genomic_DNA"/>
</dbReference>
<reference evidence="1 2" key="1">
    <citation type="submission" date="2020-09" db="EMBL/GenBank/DDBJ databases">
        <authorList>
            <person name="Jameson E."/>
        </authorList>
    </citation>
    <scope>NUCLEOTIDE SEQUENCE [LARGE SCALE GENOMIC DNA]</scope>
</reference>
<sequence length="187" mass="20434">MGFTPNFTLSSYYVVNIGLPSSELVFGLINHDNHSTFTADDVFFGVPTSTAPGSLRNSQITLYRQPPYDYDSMVVTYDRLDLDEALEKHLPIILSLEETDLNLTDLIAYFNDTYNLSLSDGEVVGGLIDTVADTNPLTISDSSLAWRGTIDFTALALGHSLMVDDTGEYITVGNGLLLEITPPPTSE</sequence>
<dbReference type="InterPro" id="IPR057701">
    <property type="entry name" value="DUF7941"/>
</dbReference>
<keyword evidence="2" id="KW-1185">Reference proteome</keyword>
<evidence type="ECO:0000313" key="1">
    <source>
        <dbReference type="EMBL" id="CAD5236215.1"/>
    </source>
</evidence>
<gene>
    <name evidence="1" type="ORF">LLCLJKAH_00226</name>
</gene>
<evidence type="ECO:0000313" key="2">
    <source>
        <dbReference type="Proteomes" id="UP000596247"/>
    </source>
</evidence>
<proteinExistence type="predicted"/>
<protein>
    <submittedName>
        <fullName evidence="1">Putative virion structural protein</fullName>
    </submittedName>
</protein>
<dbReference type="Pfam" id="PF25613">
    <property type="entry name" value="DUF7941"/>
    <property type="match status" value="1"/>
</dbReference>
<dbReference type="Proteomes" id="UP000596247">
    <property type="component" value="Chromosome"/>
</dbReference>
<organism evidence="1 2">
    <name type="scientific">Klebsiella phage vB_KvM-Eowyn</name>
    <dbReference type="NCBI Taxonomy" id="2762819"/>
    <lineage>
        <taxon>Viruses</taxon>
        <taxon>Duplodnaviria</taxon>
        <taxon>Heunggongvirae</taxon>
        <taxon>Uroviricota</taxon>
        <taxon>Caudoviricetes</taxon>
        <taxon>Chimalliviridae</taxon>
        <taxon>Eowynvirus</taxon>
        <taxon>Eowynvirus eowyn</taxon>
    </lineage>
</organism>
<name>A0A7R8R5I3_9CAUD</name>